<comment type="caution">
    <text evidence="3">The sequence shown here is derived from an EMBL/GenBank/DDBJ whole genome shotgun (WGS) entry which is preliminary data.</text>
</comment>
<keyword evidence="4" id="KW-1185">Reference proteome</keyword>
<dbReference type="AlphaFoldDB" id="A0A841AH85"/>
<feature type="transmembrane region" description="Helical" evidence="2">
    <location>
        <begin position="129"/>
        <end position="152"/>
    </location>
</feature>
<gene>
    <name evidence="3" type="ORF">HD599_000097</name>
</gene>
<organism evidence="3 4">
    <name type="scientific">Conyzicola lurida</name>
    <dbReference type="NCBI Taxonomy" id="1172621"/>
    <lineage>
        <taxon>Bacteria</taxon>
        <taxon>Bacillati</taxon>
        <taxon>Actinomycetota</taxon>
        <taxon>Actinomycetes</taxon>
        <taxon>Micrococcales</taxon>
        <taxon>Microbacteriaceae</taxon>
        <taxon>Conyzicola</taxon>
    </lineage>
</organism>
<proteinExistence type="predicted"/>
<feature type="compositionally biased region" description="Basic and acidic residues" evidence="1">
    <location>
        <begin position="1"/>
        <end position="13"/>
    </location>
</feature>
<evidence type="ECO:0000313" key="4">
    <source>
        <dbReference type="Proteomes" id="UP000536685"/>
    </source>
</evidence>
<sequence length="157" mass="16283">MATKDSADFDPRFDPAFQRGFGGGPTTDAPARAVPRPPAPAPAQIGLPLVVQAPVTPEGTIPDLQGGPDAAADVDAPKRINPFLIALAAASILLIAGGLWGVQAAREPFLQTDVAAQADYVGLQMLMEFAPMAIILGLATGLGVLFFLAAAWQRARR</sequence>
<dbReference type="Proteomes" id="UP000536685">
    <property type="component" value="Unassembled WGS sequence"/>
</dbReference>
<protein>
    <submittedName>
        <fullName evidence="3">Uncharacterized protein</fullName>
    </submittedName>
</protein>
<feature type="transmembrane region" description="Helical" evidence="2">
    <location>
        <begin position="83"/>
        <end position="102"/>
    </location>
</feature>
<keyword evidence="2" id="KW-0472">Membrane</keyword>
<keyword evidence="2" id="KW-1133">Transmembrane helix</keyword>
<dbReference type="EMBL" id="JACHMJ010000001">
    <property type="protein sequence ID" value="MBB5841774.1"/>
    <property type="molecule type" value="Genomic_DNA"/>
</dbReference>
<reference evidence="3 4" key="1">
    <citation type="submission" date="2020-08" db="EMBL/GenBank/DDBJ databases">
        <title>Sequencing the genomes of 1000 actinobacteria strains.</title>
        <authorList>
            <person name="Klenk H.-P."/>
        </authorList>
    </citation>
    <scope>NUCLEOTIDE SEQUENCE [LARGE SCALE GENOMIC DNA]</scope>
    <source>
        <strain evidence="3 4">DSM 105784</strain>
    </source>
</reference>
<name>A0A841AH85_9MICO</name>
<keyword evidence="2" id="KW-0812">Transmembrane</keyword>
<dbReference type="RefSeq" id="WP_184232635.1">
    <property type="nucleotide sequence ID" value="NZ_JACHMJ010000001.1"/>
</dbReference>
<evidence type="ECO:0000256" key="1">
    <source>
        <dbReference type="SAM" id="MobiDB-lite"/>
    </source>
</evidence>
<accession>A0A841AH85</accession>
<evidence type="ECO:0000313" key="3">
    <source>
        <dbReference type="EMBL" id="MBB5841774.1"/>
    </source>
</evidence>
<feature type="region of interest" description="Disordered" evidence="1">
    <location>
        <begin position="1"/>
        <end position="38"/>
    </location>
</feature>
<evidence type="ECO:0000256" key="2">
    <source>
        <dbReference type="SAM" id="Phobius"/>
    </source>
</evidence>